<accession>T1J733</accession>
<proteinExistence type="predicted"/>
<dbReference type="InterPro" id="IPR011335">
    <property type="entry name" value="Restrct_endonuc-II-like"/>
</dbReference>
<dbReference type="InterPro" id="IPR051703">
    <property type="entry name" value="NF-kappa-B_Signaling_Reg"/>
</dbReference>
<name>T1J733_STRMM</name>
<dbReference type="InterPro" id="IPR011604">
    <property type="entry name" value="PDDEXK-like_dom_sf"/>
</dbReference>
<dbReference type="STRING" id="126957.T1J733"/>
<dbReference type="HOGENOM" id="CLU_2029608_0_0_1"/>
<sequence length="122" mass="14213">MPIEAVQLIAIDMKCELNMCRLLSLFSTLHIGGVSENHQVQGQMAATNRLWCDFVVYTTIDIQVERIMFDSVFWSNTLPKLQHFLKYALMPELMLKRIKNGSKLYNNKPYLSYANLQKLKQK</sequence>
<protein>
    <submittedName>
        <fullName evidence="1">Uncharacterized protein</fullName>
    </submittedName>
</protein>
<dbReference type="GO" id="GO:0006281">
    <property type="term" value="P:DNA repair"/>
    <property type="evidence" value="ECO:0007669"/>
    <property type="project" value="UniProtKB-ARBA"/>
</dbReference>
<dbReference type="PANTHER" id="PTHR46609:SF8">
    <property type="entry name" value="YQAJ VIRAL RECOMBINASE DOMAIN-CONTAINING PROTEIN"/>
    <property type="match status" value="1"/>
</dbReference>
<keyword evidence="2" id="KW-1185">Reference proteome</keyword>
<dbReference type="PhylomeDB" id="T1J733"/>
<dbReference type="EnsemblMetazoa" id="SMAR009466-RA">
    <property type="protein sequence ID" value="SMAR009466-PA"/>
    <property type="gene ID" value="SMAR009466"/>
</dbReference>
<organism evidence="1 2">
    <name type="scientific">Strigamia maritima</name>
    <name type="common">European centipede</name>
    <name type="synonym">Geophilus maritimus</name>
    <dbReference type="NCBI Taxonomy" id="126957"/>
    <lineage>
        <taxon>Eukaryota</taxon>
        <taxon>Metazoa</taxon>
        <taxon>Ecdysozoa</taxon>
        <taxon>Arthropoda</taxon>
        <taxon>Myriapoda</taxon>
        <taxon>Chilopoda</taxon>
        <taxon>Pleurostigmophora</taxon>
        <taxon>Geophilomorpha</taxon>
        <taxon>Linotaeniidae</taxon>
        <taxon>Strigamia</taxon>
    </lineage>
</organism>
<dbReference type="Proteomes" id="UP000014500">
    <property type="component" value="Unassembled WGS sequence"/>
</dbReference>
<dbReference type="PANTHER" id="PTHR46609">
    <property type="entry name" value="EXONUCLEASE, PHAGE-TYPE/RECB, C-TERMINAL DOMAIN-CONTAINING PROTEIN"/>
    <property type="match status" value="1"/>
</dbReference>
<evidence type="ECO:0000313" key="1">
    <source>
        <dbReference type="EnsemblMetazoa" id="SMAR009466-PA"/>
    </source>
</evidence>
<evidence type="ECO:0000313" key="2">
    <source>
        <dbReference type="Proteomes" id="UP000014500"/>
    </source>
</evidence>
<reference evidence="2" key="1">
    <citation type="submission" date="2011-05" db="EMBL/GenBank/DDBJ databases">
        <authorList>
            <person name="Richards S.R."/>
            <person name="Qu J."/>
            <person name="Jiang H."/>
            <person name="Jhangiani S.N."/>
            <person name="Agravi P."/>
            <person name="Goodspeed R."/>
            <person name="Gross S."/>
            <person name="Mandapat C."/>
            <person name="Jackson L."/>
            <person name="Mathew T."/>
            <person name="Pu L."/>
            <person name="Thornton R."/>
            <person name="Saada N."/>
            <person name="Wilczek-Boney K.B."/>
            <person name="Lee S."/>
            <person name="Kovar C."/>
            <person name="Wu Y."/>
            <person name="Scherer S.E."/>
            <person name="Worley K.C."/>
            <person name="Muzny D.M."/>
            <person name="Gibbs R."/>
        </authorList>
    </citation>
    <scope>NUCLEOTIDE SEQUENCE</scope>
    <source>
        <strain evidence="2">Brora</strain>
    </source>
</reference>
<dbReference type="EMBL" id="JH431910">
    <property type="status" value="NOT_ANNOTATED_CDS"/>
    <property type="molecule type" value="Genomic_DNA"/>
</dbReference>
<reference evidence="1" key="2">
    <citation type="submission" date="2015-02" db="UniProtKB">
        <authorList>
            <consortium name="EnsemblMetazoa"/>
        </authorList>
    </citation>
    <scope>IDENTIFICATION</scope>
</reference>
<dbReference type="AlphaFoldDB" id="T1J733"/>
<dbReference type="SUPFAM" id="SSF52980">
    <property type="entry name" value="Restriction endonuclease-like"/>
    <property type="match status" value="1"/>
</dbReference>
<dbReference type="Gene3D" id="3.90.320.10">
    <property type="match status" value="1"/>
</dbReference>